<dbReference type="AlphaFoldDB" id="A0A100XZ26"/>
<dbReference type="OrthoDB" id="92941at2157"/>
<keyword evidence="2" id="KW-1185">Reference proteome</keyword>
<evidence type="ECO:0000313" key="2">
    <source>
        <dbReference type="Proteomes" id="UP000053462"/>
    </source>
</evidence>
<accession>A0A100XZ26</accession>
<comment type="caution">
    <text evidence="1">The sequence shown here is derived from an EMBL/GenBank/DDBJ whole genome shotgun (WGS) entry which is preliminary data.</text>
</comment>
<dbReference type="Proteomes" id="UP000053462">
    <property type="component" value="Unassembled WGS sequence"/>
</dbReference>
<protein>
    <submittedName>
        <fullName evidence="1">Uncharacterized protein</fullName>
    </submittedName>
</protein>
<name>A0A100XZ26_9EURY</name>
<dbReference type="GeneID" id="41609398"/>
<gene>
    <name evidence="1" type="ORF">APY94_02855</name>
</gene>
<dbReference type="RefSeq" id="WP_058938206.1">
    <property type="nucleotide sequence ID" value="NZ_LLYW01000008.1"/>
</dbReference>
<dbReference type="STRING" id="227598.APY94_02855"/>
<proteinExistence type="predicted"/>
<evidence type="ECO:0000313" key="1">
    <source>
        <dbReference type="EMBL" id="KUH34231.1"/>
    </source>
</evidence>
<reference evidence="1 2" key="1">
    <citation type="submission" date="2015-10" db="EMBL/GenBank/DDBJ databases">
        <title>Draft genome sequence of Thermococcus celericrescens strain DSM 17994.</title>
        <authorList>
            <person name="Hong S.-J."/>
            <person name="Park C.-E."/>
            <person name="Shin J.-H."/>
        </authorList>
    </citation>
    <scope>NUCLEOTIDE SEQUENCE [LARGE SCALE GENOMIC DNA]</scope>
    <source>
        <strain evidence="1 2">DSM 17994</strain>
    </source>
</reference>
<sequence length="108" mass="12357">MKVFIYNADGLTIPVEVEPGLPFKFRCTEEECGKEVVIEGVVRHADEAEFTRVLRDTIAENPDFKKILEITARNLIFEGKVNGKEVILPVESFDDFAKRFLDEVLVLR</sequence>
<organism evidence="1 2">
    <name type="scientific">Thermococcus celericrescens</name>
    <dbReference type="NCBI Taxonomy" id="227598"/>
    <lineage>
        <taxon>Archaea</taxon>
        <taxon>Methanobacteriati</taxon>
        <taxon>Methanobacteriota</taxon>
        <taxon>Thermococci</taxon>
        <taxon>Thermococcales</taxon>
        <taxon>Thermococcaceae</taxon>
        <taxon>Thermococcus</taxon>
    </lineage>
</organism>
<dbReference type="EMBL" id="LLYW01000008">
    <property type="protein sequence ID" value="KUH34231.1"/>
    <property type="molecule type" value="Genomic_DNA"/>
</dbReference>